<dbReference type="SUPFAM" id="SSF52172">
    <property type="entry name" value="CheY-like"/>
    <property type="match status" value="1"/>
</dbReference>
<dbReference type="InterPro" id="IPR015943">
    <property type="entry name" value="WD40/YVTN_repeat-like_dom_sf"/>
</dbReference>
<dbReference type="EC" id="2.7.13.3" evidence="2"/>
<dbReference type="GO" id="GO:0003700">
    <property type="term" value="F:DNA-binding transcription factor activity"/>
    <property type="evidence" value="ECO:0007669"/>
    <property type="project" value="InterPro"/>
</dbReference>
<dbReference type="SMART" id="SM00448">
    <property type="entry name" value="REC"/>
    <property type="match status" value="1"/>
</dbReference>
<evidence type="ECO:0000256" key="5">
    <source>
        <dbReference type="ARBA" id="ARBA00023125"/>
    </source>
</evidence>
<dbReference type="SUPFAM" id="SSF63829">
    <property type="entry name" value="Calcium-dependent phosphotriesterase"/>
    <property type="match status" value="1"/>
</dbReference>
<dbReference type="InterPro" id="IPR004358">
    <property type="entry name" value="Sig_transdc_His_kin-like_C"/>
</dbReference>
<dbReference type="Pfam" id="PF00072">
    <property type="entry name" value="Response_reg"/>
    <property type="match status" value="1"/>
</dbReference>
<feature type="modified residue" description="4-aspartylphosphate" evidence="7">
    <location>
        <position position="1209"/>
    </location>
</feature>
<dbReference type="Gene3D" id="3.40.50.2300">
    <property type="match status" value="1"/>
</dbReference>
<dbReference type="InterPro" id="IPR003661">
    <property type="entry name" value="HisK_dim/P_dom"/>
</dbReference>
<evidence type="ECO:0000256" key="3">
    <source>
        <dbReference type="ARBA" id="ARBA00022553"/>
    </source>
</evidence>
<evidence type="ECO:0000256" key="1">
    <source>
        <dbReference type="ARBA" id="ARBA00000085"/>
    </source>
</evidence>
<keyword evidence="8" id="KW-1133">Transmembrane helix</keyword>
<feature type="transmembrane region" description="Helical" evidence="8">
    <location>
        <begin position="820"/>
        <end position="844"/>
    </location>
</feature>
<dbReference type="Gene3D" id="2.130.10.10">
    <property type="entry name" value="YVTN repeat-like/Quinoprotein amine dehydrogenase"/>
    <property type="match status" value="3"/>
</dbReference>
<evidence type="ECO:0000259" key="9">
    <source>
        <dbReference type="PROSITE" id="PS01124"/>
    </source>
</evidence>
<feature type="domain" description="Histidine kinase" evidence="10">
    <location>
        <begin position="878"/>
        <end position="1114"/>
    </location>
</feature>
<name>A0A0D8JF45_9BACT</name>
<evidence type="ECO:0000256" key="8">
    <source>
        <dbReference type="SAM" id="Phobius"/>
    </source>
</evidence>
<gene>
    <name evidence="12" type="ORF">LH29_08105</name>
</gene>
<dbReference type="Pfam" id="PF12833">
    <property type="entry name" value="HTH_18"/>
    <property type="match status" value="1"/>
</dbReference>
<dbReference type="GO" id="GO:0000155">
    <property type="term" value="F:phosphorelay sensor kinase activity"/>
    <property type="evidence" value="ECO:0007669"/>
    <property type="project" value="InterPro"/>
</dbReference>
<dbReference type="SUPFAM" id="SSF46689">
    <property type="entry name" value="Homeodomain-like"/>
    <property type="match status" value="1"/>
</dbReference>
<dbReference type="PANTHER" id="PTHR43547">
    <property type="entry name" value="TWO-COMPONENT HISTIDINE KINASE"/>
    <property type="match status" value="1"/>
</dbReference>
<keyword evidence="8" id="KW-0472">Membrane</keyword>
<dbReference type="CDD" id="cd17574">
    <property type="entry name" value="REC_OmpR"/>
    <property type="match status" value="1"/>
</dbReference>
<sequence>MVLILFFVLSDINAQNNKLFRHLDINRGLVHTDATAITEDEKALIWIGTNAGIQRFDGQQTKLFFNTTSKSNQVYNNRILDLYTQGKLLWVASEGGLHLFDLEKERHIPLSYSGVNFNANPQRVSKIIGLQNDLWLISQGRLFRARLNKGKQELDIQKISDFANVPEAFKTCEKISLETNQKDVLWVGTSVGVATLLLNNDTIEFLDFTNNNKQALGFIQARINHLQFHNNQLWFVTPNYLQVFSLENNNYRIRSLLKTISLDEAFKGTEWEHELRSLNDFLVDAENNFWCATSAGLLFINEPLSQNPQSQIFNQSQYNPFSISSNNVSRLLLDHSNCLWATTWAGGVSFLDLEQKQFNLLVKDPSRNGYSLTDPFVRAITQDNLGRVWVAGQSEGIDFYNPETGRCVPFKIGNIQNESLTSTRVRSLKYHKNKVYIGSTEGLDIIDLTTNRIYNYPGIFGQSNPAYSMDFDTYDNLWVGTWRGGLFQFKVENNNPIKILEISENKTNRLCLSSNQVNYVFVDKTKNEVLVGTKKGLNRLLLGNYGWVNNIIYYRSNETDLSLSSEYIWPIQKESDTVYWVGTLGGGLNRFVLLDGWDQNHNGNYKATSFSVEQGAPANDIESLLTDDDGNIWIGSKGLSMFNPKDNEFWNFDVNDGLQSNGFKIGSAYKNDDGILFFGGIRGMNHFDPRDIKRNEIKPTIILNGLRIRNTEIIPGQEVNGRVLLESGLAYKNELELNYKENEFSLSFASLHYANPEKCHYKYQLVDYDSDWNFISGQYPVANYSNLKYGDYIFRVDATNGDGLWSETPIELKIHISPPWWYSGWAYLAYFVLFVSISGGVLYYTNRWMKLRNELKLVESEEQKKEELHQMKLQFFMNISHEFKTPLTLIQTPIEKLKLGKLQDEEQNKMLNLISENANRLLKLVNELMDFRKAEVGRLELHAGKGNIKEFAEKVYLQFVPLCQKSLIDYSYSCEAVPEVWFEPEKMSTILYNLLANAINYTEEGGSVKMNVFQRERKEVQVFYDHSIEVGEANATDNYIYIQVIDTGIGISKKSIGQIFDRFYHMSTSKTKHLGTGIGLALLKNLVLLHHGHVIVSSQRNVGTEFLVGLPIGDSHLQTEEKGLEMADAMQMELEEVAIQQYEDTSDLTNHTIDELKAMPSLLLVEDNRELRDVLREHFTHDFKVIEAENGKDALAKMEHKTIDLVMSDIMMPEMDGLELVKVLREDIQTSHIPIALLTAKSSLEDQIAGTEAGADLYFPKPFSLKLMDLKIRQLLDSHQKLKDKYASNVFAESRELARTQKDKEFMERFIELVDENIDNNDFSINHICREMSIGRTNLYKKIRSLTGQSMGEFIRGLRLKKAAKILISEDVSISEVLYRVGINSNSYFTKSFKAQFGMTPTEFIQQNMGKYN</sequence>
<evidence type="ECO:0000256" key="4">
    <source>
        <dbReference type="ARBA" id="ARBA00023015"/>
    </source>
</evidence>
<dbReference type="InterPro" id="IPR018062">
    <property type="entry name" value="HTH_AraC-typ_CS"/>
</dbReference>
<reference evidence="12 13" key="1">
    <citation type="submission" date="2014-09" db="EMBL/GenBank/DDBJ databases">
        <title>Draft Genome Sequence of Draconibacterium sp. JN14CK-3.</title>
        <authorList>
            <person name="Dong C."/>
            <person name="Lai Q."/>
            <person name="Shao Z."/>
        </authorList>
    </citation>
    <scope>NUCLEOTIDE SEQUENCE [LARGE SCALE GENOMIC DNA]</scope>
    <source>
        <strain evidence="12 13">JN14CK-3</strain>
    </source>
</reference>
<keyword evidence="4" id="KW-0805">Transcription regulation</keyword>
<dbReference type="InterPro" id="IPR013783">
    <property type="entry name" value="Ig-like_fold"/>
</dbReference>
<evidence type="ECO:0000313" key="12">
    <source>
        <dbReference type="EMBL" id="KJF45329.1"/>
    </source>
</evidence>
<dbReference type="InterPro" id="IPR005467">
    <property type="entry name" value="His_kinase_dom"/>
</dbReference>
<keyword evidence="3 7" id="KW-0597">Phosphoprotein</keyword>
<dbReference type="Gene3D" id="1.10.287.130">
    <property type="match status" value="1"/>
</dbReference>
<dbReference type="InterPro" id="IPR011006">
    <property type="entry name" value="CheY-like_superfamily"/>
</dbReference>
<dbReference type="Pfam" id="PF07495">
    <property type="entry name" value="Y_Y_Y"/>
    <property type="match status" value="1"/>
</dbReference>
<dbReference type="InterPro" id="IPR011047">
    <property type="entry name" value="Quinoprotein_ADH-like_sf"/>
</dbReference>
<evidence type="ECO:0000313" key="13">
    <source>
        <dbReference type="Proteomes" id="UP000032544"/>
    </source>
</evidence>
<dbReference type="Gene3D" id="1.10.10.60">
    <property type="entry name" value="Homeodomain-like"/>
    <property type="match status" value="1"/>
</dbReference>
<protein>
    <recommendedName>
        <fullName evidence="2">histidine kinase</fullName>
        <ecNumber evidence="2">2.7.13.3</ecNumber>
    </recommendedName>
</protein>
<dbReference type="SUPFAM" id="SSF50998">
    <property type="entry name" value="Quinoprotein alcohol dehydrogenase-like"/>
    <property type="match status" value="1"/>
</dbReference>
<dbReference type="SMART" id="SM00342">
    <property type="entry name" value="HTH_ARAC"/>
    <property type="match status" value="1"/>
</dbReference>
<dbReference type="InterPro" id="IPR036890">
    <property type="entry name" value="HATPase_C_sf"/>
</dbReference>
<dbReference type="SUPFAM" id="SSF47384">
    <property type="entry name" value="Homodimeric domain of signal transducing histidine kinase"/>
    <property type="match status" value="1"/>
</dbReference>
<evidence type="ECO:0000259" key="10">
    <source>
        <dbReference type="PROSITE" id="PS50109"/>
    </source>
</evidence>
<dbReference type="CDD" id="cd00082">
    <property type="entry name" value="HisKA"/>
    <property type="match status" value="1"/>
</dbReference>
<evidence type="ECO:0000256" key="2">
    <source>
        <dbReference type="ARBA" id="ARBA00012438"/>
    </source>
</evidence>
<dbReference type="PROSITE" id="PS01124">
    <property type="entry name" value="HTH_ARAC_FAMILY_2"/>
    <property type="match status" value="1"/>
</dbReference>
<dbReference type="SUPFAM" id="SSF55874">
    <property type="entry name" value="ATPase domain of HSP90 chaperone/DNA topoisomerase II/histidine kinase"/>
    <property type="match status" value="1"/>
</dbReference>
<feature type="domain" description="Response regulatory" evidence="11">
    <location>
        <begin position="1161"/>
        <end position="1276"/>
    </location>
</feature>
<dbReference type="PANTHER" id="PTHR43547:SF2">
    <property type="entry name" value="HYBRID SIGNAL TRANSDUCTION HISTIDINE KINASE C"/>
    <property type="match status" value="1"/>
</dbReference>
<keyword evidence="8" id="KW-0812">Transmembrane</keyword>
<dbReference type="PROSITE" id="PS50110">
    <property type="entry name" value="RESPONSE_REGULATORY"/>
    <property type="match status" value="1"/>
</dbReference>
<dbReference type="FunFam" id="1.10.287.130:FF:000045">
    <property type="entry name" value="Two-component system sensor histidine kinase/response regulator"/>
    <property type="match status" value="1"/>
</dbReference>
<comment type="catalytic activity">
    <reaction evidence="1">
        <text>ATP + protein L-histidine = ADP + protein N-phospho-L-histidine.</text>
        <dbReference type="EC" id="2.7.13.3"/>
    </reaction>
</comment>
<keyword evidence="5" id="KW-0238">DNA-binding</keyword>
<proteinExistence type="predicted"/>
<dbReference type="InterPro" id="IPR001789">
    <property type="entry name" value="Sig_transdc_resp-reg_receiver"/>
</dbReference>
<dbReference type="PROSITE" id="PS00041">
    <property type="entry name" value="HTH_ARAC_FAMILY_1"/>
    <property type="match status" value="1"/>
</dbReference>
<dbReference type="InterPro" id="IPR009057">
    <property type="entry name" value="Homeodomain-like_sf"/>
</dbReference>
<evidence type="ECO:0000256" key="7">
    <source>
        <dbReference type="PROSITE-ProRule" id="PRU00169"/>
    </source>
</evidence>
<evidence type="ECO:0000256" key="6">
    <source>
        <dbReference type="ARBA" id="ARBA00023163"/>
    </source>
</evidence>
<dbReference type="InterPro" id="IPR003594">
    <property type="entry name" value="HATPase_dom"/>
</dbReference>
<dbReference type="InterPro" id="IPR011110">
    <property type="entry name" value="Reg_prop"/>
</dbReference>
<dbReference type="GO" id="GO:0043565">
    <property type="term" value="F:sequence-specific DNA binding"/>
    <property type="evidence" value="ECO:0007669"/>
    <property type="project" value="InterPro"/>
</dbReference>
<accession>A0A0D8JF45</accession>
<feature type="domain" description="HTH araC/xylS-type" evidence="9">
    <location>
        <begin position="1308"/>
        <end position="1407"/>
    </location>
</feature>
<dbReference type="SUPFAM" id="SSF101898">
    <property type="entry name" value="NHL repeat"/>
    <property type="match status" value="1"/>
</dbReference>
<dbReference type="STRING" id="1544798.LH29_08105"/>
<keyword evidence="6" id="KW-0804">Transcription</keyword>
<organism evidence="12 13">
    <name type="scientific">Draconibacterium sediminis</name>
    <dbReference type="NCBI Taxonomy" id="1544798"/>
    <lineage>
        <taxon>Bacteria</taxon>
        <taxon>Pseudomonadati</taxon>
        <taxon>Bacteroidota</taxon>
        <taxon>Bacteroidia</taxon>
        <taxon>Marinilabiliales</taxon>
        <taxon>Prolixibacteraceae</taxon>
        <taxon>Draconibacterium</taxon>
    </lineage>
</organism>
<comment type="caution">
    <text evidence="12">The sequence shown here is derived from an EMBL/GenBank/DDBJ whole genome shotgun (WGS) entry which is preliminary data.</text>
</comment>
<dbReference type="SMART" id="SM00387">
    <property type="entry name" value="HATPase_c"/>
    <property type="match status" value="1"/>
</dbReference>
<keyword evidence="13" id="KW-1185">Reference proteome</keyword>
<dbReference type="EMBL" id="JRHC01000001">
    <property type="protein sequence ID" value="KJF45329.1"/>
    <property type="molecule type" value="Genomic_DNA"/>
</dbReference>
<dbReference type="Pfam" id="PF00512">
    <property type="entry name" value="HisKA"/>
    <property type="match status" value="1"/>
</dbReference>
<evidence type="ECO:0000259" key="11">
    <source>
        <dbReference type="PROSITE" id="PS50110"/>
    </source>
</evidence>
<dbReference type="FunFam" id="2.60.40.10:FF:000791">
    <property type="entry name" value="Two-component system sensor histidine kinase/response regulator"/>
    <property type="match status" value="1"/>
</dbReference>
<dbReference type="Proteomes" id="UP000032544">
    <property type="component" value="Unassembled WGS sequence"/>
</dbReference>
<dbReference type="PROSITE" id="PS50109">
    <property type="entry name" value="HIS_KIN"/>
    <property type="match status" value="1"/>
</dbReference>
<dbReference type="SMART" id="SM00388">
    <property type="entry name" value="HisKA"/>
    <property type="match status" value="1"/>
</dbReference>
<dbReference type="PRINTS" id="PR00344">
    <property type="entry name" value="BCTRLSENSOR"/>
</dbReference>
<dbReference type="Gene3D" id="2.60.40.10">
    <property type="entry name" value="Immunoglobulins"/>
    <property type="match status" value="1"/>
</dbReference>
<dbReference type="InterPro" id="IPR011123">
    <property type="entry name" value="Y_Y_Y"/>
</dbReference>
<dbReference type="InterPro" id="IPR036097">
    <property type="entry name" value="HisK_dim/P_sf"/>
</dbReference>
<dbReference type="InterPro" id="IPR018060">
    <property type="entry name" value="HTH_AraC"/>
</dbReference>
<dbReference type="Gene3D" id="3.30.565.10">
    <property type="entry name" value="Histidine kinase-like ATPase, C-terminal domain"/>
    <property type="match status" value="1"/>
</dbReference>
<dbReference type="Pfam" id="PF02518">
    <property type="entry name" value="HATPase_c"/>
    <property type="match status" value="1"/>
</dbReference>
<dbReference type="Pfam" id="PF07494">
    <property type="entry name" value="Reg_prop"/>
    <property type="match status" value="1"/>
</dbReference>